<feature type="transmembrane region" description="Helical" evidence="1">
    <location>
        <begin position="110"/>
        <end position="134"/>
    </location>
</feature>
<evidence type="ECO:0000313" key="2">
    <source>
        <dbReference type="EMBL" id="PIL34522.1"/>
    </source>
</evidence>
<feature type="transmembrane region" description="Helical" evidence="1">
    <location>
        <begin position="190"/>
        <end position="211"/>
    </location>
</feature>
<dbReference type="Proteomes" id="UP000230002">
    <property type="component" value="Unassembled WGS sequence"/>
</dbReference>
<feature type="transmembrane region" description="Helical" evidence="1">
    <location>
        <begin position="63"/>
        <end position="90"/>
    </location>
</feature>
<sequence length="303" mass="33170">MADAAFPIDVAQIVALFLESLFYGPGGAVAEFSDISYWVNAMKMVTFVAQTSIADGMLIYRCYIVYSGSWFVAAPLCILWAAGIVMEAFTCVLEFTTRGSTSKLINIAQITPFITSMFAITLVLNTIATSLIVYKIWSIEHSAKVFVITGGTDTTRLRRAMHIIIESGLMYTVSVVILFILYLASNNAQYAVSDCIVQIIGIAFNLIIIRIDQGRAATSKTMTTLISARDQERGGRFGHRSPVRFRFSRQTTTCSSITDVDSAFDVERGLRAPAVAMMAFKRASALSPTDPEEDLLASLKSPV</sequence>
<dbReference type="EMBL" id="AYKW01000005">
    <property type="protein sequence ID" value="PIL34522.1"/>
    <property type="molecule type" value="Genomic_DNA"/>
</dbReference>
<keyword evidence="3" id="KW-1185">Reference proteome</keyword>
<comment type="caution">
    <text evidence="2">The sequence shown here is derived from an EMBL/GenBank/DDBJ whole genome shotgun (WGS) entry which is preliminary data.</text>
</comment>
<gene>
    <name evidence="2" type="ORF">GSI_03300</name>
</gene>
<reference evidence="2 3" key="1">
    <citation type="journal article" date="2015" name="Sci. Rep.">
        <title>Chromosome-level genome map provides insights into diverse defense mechanisms in the medicinal fungus Ganoderma sinense.</title>
        <authorList>
            <person name="Zhu Y."/>
            <person name="Xu J."/>
            <person name="Sun C."/>
            <person name="Zhou S."/>
            <person name="Xu H."/>
            <person name="Nelson D.R."/>
            <person name="Qian J."/>
            <person name="Song J."/>
            <person name="Luo H."/>
            <person name="Xiang L."/>
            <person name="Li Y."/>
            <person name="Xu Z."/>
            <person name="Ji A."/>
            <person name="Wang L."/>
            <person name="Lu S."/>
            <person name="Hayward A."/>
            <person name="Sun W."/>
            <person name="Li X."/>
            <person name="Schwartz D.C."/>
            <person name="Wang Y."/>
            <person name="Chen S."/>
        </authorList>
    </citation>
    <scope>NUCLEOTIDE SEQUENCE [LARGE SCALE GENOMIC DNA]</scope>
    <source>
        <strain evidence="2 3">ZZ0214-1</strain>
    </source>
</reference>
<name>A0A2G8SL87_9APHY</name>
<evidence type="ECO:0000256" key="1">
    <source>
        <dbReference type="SAM" id="Phobius"/>
    </source>
</evidence>
<evidence type="ECO:0000313" key="3">
    <source>
        <dbReference type="Proteomes" id="UP000230002"/>
    </source>
</evidence>
<dbReference type="OrthoDB" id="3269446at2759"/>
<keyword evidence="1" id="KW-1133">Transmembrane helix</keyword>
<accession>A0A2G8SL87</accession>
<keyword evidence="1" id="KW-0812">Transmembrane</keyword>
<protein>
    <submittedName>
        <fullName evidence="2">Uncharacterized protein</fullName>
    </submittedName>
</protein>
<feature type="transmembrane region" description="Helical" evidence="1">
    <location>
        <begin position="163"/>
        <end position="184"/>
    </location>
</feature>
<keyword evidence="1" id="KW-0472">Membrane</keyword>
<proteinExistence type="predicted"/>
<organism evidence="2 3">
    <name type="scientific">Ganoderma sinense ZZ0214-1</name>
    <dbReference type="NCBI Taxonomy" id="1077348"/>
    <lineage>
        <taxon>Eukaryota</taxon>
        <taxon>Fungi</taxon>
        <taxon>Dikarya</taxon>
        <taxon>Basidiomycota</taxon>
        <taxon>Agaricomycotina</taxon>
        <taxon>Agaricomycetes</taxon>
        <taxon>Polyporales</taxon>
        <taxon>Polyporaceae</taxon>
        <taxon>Ganoderma</taxon>
    </lineage>
</organism>
<dbReference type="AlphaFoldDB" id="A0A2G8SL87"/>